<reference evidence="3" key="2">
    <citation type="submission" date="2020-06" db="EMBL/GenBank/DDBJ databases">
        <authorList>
            <person name="Sheffer M."/>
        </authorList>
    </citation>
    <scope>NUCLEOTIDE SEQUENCE</scope>
</reference>
<sequence length="162" mass="18188">MKSLLLCGIFGFLFFEDVLSLGYDTQSAQTPTTETNPKIKIANPFFNTCVVIFVLFLPICGGEVLAGCLRRQADHPLLRGDPHGLHLIARRTSSRYRMAPKTSLHHQSVFESNSSIANQSIDLRLQSPKPDYKALTLITTNQSIDLRFIAKPDYSLTLHRQI</sequence>
<evidence type="ECO:0000313" key="4">
    <source>
        <dbReference type="Proteomes" id="UP000807504"/>
    </source>
</evidence>
<feature type="transmembrane region" description="Helical" evidence="1">
    <location>
        <begin position="44"/>
        <end position="69"/>
    </location>
</feature>
<gene>
    <name evidence="3" type="ORF">HNY73_001838</name>
</gene>
<reference evidence="3" key="1">
    <citation type="journal article" date="2020" name="bioRxiv">
        <title>Chromosome-level reference genome of the European wasp spider Argiope bruennichi: a resource for studies on range expansion and evolutionary adaptation.</title>
        <authorList>
            <person name="Sheffer M.M."/>
            <person name="Hoppe A."/>
            <person name="Krehenwinkel H."/>
            <person name="Uhl G."/>
            <person name="Kuss A.W."/>
            <person name="Jensen L."/>
            <person name="Jensen C."/>
            <person name="Gillespie R.G."/>
            <person name="Hoff K.J."/>
            <person name="Prost S."/>
        </authorList>
    </citation>
    <scope>NUCLEOTIDE SEQUENCE</scope>
</reference>
<feature type="signal peptide" evidence="2">
    <location>
        <begin position="1"/>
        <end position="20"/>
    </location>
</feature>
<accession>A0A8T0FVW9</accession>
<evidence type="ECO:0000313" key="3">
    <source>
        <dbReference type="EMBL" id="KAF8793799.1"/>
    </source>
</evidence>
<evidence type="ECO:0000256" key="2">
    <source>
        <dbReference type="SAM" id="SignalP"/>
    </source>
</evidence>
<comment type="caution">
    <text evidence="3">The sequence shown here is derived from an EMBL/GenBank/DDBJ whole genome shotgun (WGS) entry which is preliminary data.</text>
</comment>
<keyword evidence="1" id="KW-0472">Membrane</keyword>
<protein>
    <submittedName>
        <fullName evidence="3">Uncharacterized protein</fullName>
    </submittedName>
</protein>
<evidence type="ECO:0000256" key="1">
    <source>
        <dbReference type="SAM" id="Phobius"/>
    </source>
</evidence>
<organism evidence="3 4">
    <name type="scientific">Argiope bruennichi</name>
    <name type="common">Wasp spider</name>
    <name type="synonym">Aranea bruennichi</name>
    <dbReference type="NCBI Taxonomy" id="94029"/>
    <lineage>
        <taxon>Eukaryota</taxon>
        <taxon>Metazoa</taxon>
        <taxon>Ecdysozoa</taxon>
        <taxon>Arthropoda</taxon>
        <taxon>Chelicerata</taxon>
        <taxon>Arachnida</taxon>
        <taxon>Araneae</taxon>
        <taxon>Araneomorphae</taxon>
        <taxon>Entelegynae</taxon>
        <taxon>Araneoidea</taxon>
        <taxon>Araneidae</taxon>
        <taxon>Argiope</taxon>
    </lineage>
</organism>
<dbReference type="Proteomes" id="UP000807504">
    <property type="component" value="Unassembled WGS sequence"/>
</dbReference>
<dbReference type="AlphaFoldDB" id="A0A8T0FVW9"/>
<keyword evidence="1" id="KW-1133">Transmembrane helix</keyword>
<dbReference type="EMBL" id="JABXBU010000002">
    <property type="protein sequence ID" value="KAF8793799.1"/>
    <property type="molecule type" value="Genomic_DNA"/>
</dbReference>
<name>A0A8T0FVW9_ARGBR</name>
<proteinExistence type="predicted"/>
<keyword evidence="1" id="KW-0812">Transmembrane</keyword>
<feature type="chain" id="PRO_5035857812" evidence="2">
    <location>
        <begin position="21"/>
        <end position="162"/>
    </location>
</feature>
<keyword evidence="2" id="KW-0732">Signal</keyword>
<keyword evidence="4" id="KW-1185">Reference proteome</keyword>